<dbReference type="Proteomes" id="UP001161391">
    <property type="component" value="Unassembled WGS sequence"/>
</dbReference>
<accession>A0ABQ5VDL8</accession>
<comment type="caution">
    <text evidence="2">The sequence shown here is derived from an EMBL/GenBank/DDBJ whole genome shotgun (WGS) entry which is preliminary data.</text>
</comment>
<reference evidence="2" key="2">
    <citation type="submission" date="2023-01" db="EMBL/GenBank/DDBJ databases">
        <title>Draft genome sequence of Algimonas ampicilliniresistens strain NBRC 108219.</title>
        <authorList>
            <person name="Sun Q."/>
            <person name="Mori K."/>
        </authorList>
    </citation>
    <scope>NUCLEOTIDE SEQUENCE</scope>
    <source>
        <strain evidence="2">NBRC 108219</strain>
    </source>
</reference>
<keyword evidence="3" id="KW-1185">Reference proteome</keyword>
<name>A0ABQ5VDL8_9PROT</name>
<keyword evidence="1" id="KW-1133">Transmembrane helix</keyword>
<feature type="transmembrane region" description="Helical" evidence="1">
    <location>
        <begin position="12"/>
        <end position="31"/>
    </location>
</feature>
<keyword evidence="1" id="KW-0812">Transmembrane</keyword>
<sequence>MQGRSMNERFKTALAGGVAGLIIAVFIFFFFRDPEAGFTSNVLLLVLAPVGGFAGGWLGYKRDKS</sequence>
<reference evidence="2" key="1">
    <citation type="journal article" date="2014" name="Int. J. Syst. Evol. Microbiol.">
        <title>Complete genome of a new Firmicutes species belonging to the dominant human colonic microbiota ('Ruminococcus bicirculans') reveals two chromosomes and a selective capacity to utilize plant glucans.</title>
        <authorList>
            <consortium name="NISC Comparative Sequencing Program"/>
            <person name="Wegmann U."/>
            <person name="Louis P."/>
            <person name="Goesmann A."/>
            <person name="Henrissat B."/>
            <person name="Duncan S.H."/>
            <person name="Flint H.J."/>
        </authorList>
    </citation>
    <scope>NUCLEOTIDE SEQUENCE</scope>
    <source>
        <strain evidence="2">NBRC 108219</strain>
    </source>
</reference>
<proteinExistence type="predicted"/>
<dbReference type="EMBL" id="BSNK01000002">
    <property type="protein sequence ID" value="GLQ24502.1"/>
    <property type="molecule type" value="Genomic_DNA"/>
</dbReference>
<evidence type="ECO:0000256" key="1">
    <source>
        <dbReference type="SAM" id="Phobius"/>
    </source>
</evidence>
<evidence type="ECO:0000313" key="3">
    <source>
        <dbReference type="Proteomes" id="UP001161391"/>
    </source>
</evidence>
<feature type="transmembrane region" description="Helical" evidence="1">
    <location>
        <begin position="37"/>
        <end position="60"/>
    </location>
</feature>
<keyword evidence="1" id="KW-0472">Membrane</keyword>
<gene>
    <name evidence="2" type="ORF">GCM10007853_23760</name>
</gene>
<evidence type="ECO:0000313" key="2">
    <source>
        <dbReference type="EMBL" id="GLQ24502.1"/>
    </source>
</evidence>
<organism evidence="2 3">
    <name type="scientific">Algimonas ampicilliniresistens</name>
    <dbReference type="NCBI Taxonomy" id="1298735"/>
    <lineage>
        <taxon>Bacteria</taxon>
        <taxon>Pseudomonadati</taxon>
        <taxon>Pseudomonadota</taxon>
        <taxon>Alphaproteobacteria</taxon>
        <taxon>Maricaulales</taxon>
        <taxon>Robiginitomaculaceae</taxon>
        <taxon>Algimonas</taxon>
    </lineage>
</organism>
<protein>
    <submittedName>
        <fullName evidence="2">Uncharacterized protein</fullName>
    </submittedName>
</protein>